<dbReference type="EMBL" id="SACL01000001">
    <property type="protein sequence ID" value="RVT98857.1"/>
    <property type="molecule type" value="Genomic_DNA"/>
</dbReference>
<dbReference type="Gene3D" id="1.10.10.10">
    <property type="entry name" value="Winged helix-like DNA-binding domain superfamily/Winged helix DNA-binding domain"/>
    <property type="match status" value="1"/>
</dbReference>
<dbReference type="InterPro" id="IPR005119">
    <property type="entry name" value="LysR_subst-bd"/>
</dbReference>
<dbReference type="GO" id="GO:0003700">
    <property type="term" value="F:DNA-binding transcription factor activity"/>
    <property type="evidence" value="ECO:0007669"/>
    <property type="project" value="InterPro"/>
</dbReference>
<dbReference type="InterPro" id="IPR058163">
    <property type="entry name" value="LysR-type_TF_proteobact-type"/>
</dbReference>
<dbReference type="Pfam" id="PF00126">
    <property type="entry name" value="HTH_1"/>
    <property type="match status" value="1"/>
</dbReference>
<keyword evidence="4" id="KW-0804">Transcription</keyword>
<sequence length="390" mass="41830">MRLQMRIEVGGQIQPGERRTPGVGVKEVQAAGIGNGGGALGCDVHSRNRHSPAHPTQSSLSQPILRKTQPFHVRHKASAGKLCACHYEFLWNVCMPGCLLRGKQIKPVMPSLNALRAFEAAARHRSITRAADELAVTPGAVSRQVKEVEAILGVTLLDRRTDGLHPTVAGAILAEAMGHGLAAIREGLAAVRTGRRRLSVGAYSAFAHKWLIPRWAGFADAHPDVELALTTTHNAADLRPERFDVTIFVTDKGSWPGHDLHRLLPIETTPVCAPGEVAGWPEARLLHARPRPQDWPRWLADAGIEGVDVQEGPVFESITLAAEAAAKGLGMAMGIRSLLTEELSSGRLVAPFNHVRVSRGGFVLAVPTSRVQEPAIAAFTAWALAEAGMA</sequence>
<dbReference type="InterPro" id="IPR000847">
    <property type="entry name" value="LysR_HTH_N"/>
</dbReference>
<evidence type="ECO:0000256" key="1">
    <source>
        <dbReference type="ARBA" id="ARBA00009437"/>
    </source>
</evidence>
<evidence type="ECO:0000259" key="5">
    <source>
        <dbReference type="PROSITE" id="PS50931"/>
    </source>
</evidence>
<proteinExistence type="inferred from homology"/>
<keyword evidence="7" id="KW-1185">Reference proteome</keyword>
<dbReference type="InterPro" id="IPR036390">
    <property type="entry name" value="WH_DNA-bd_sf"/>
</dbReference>
<dbReference type="Pfam" id="PF03466">
    <property type="entry name" value="LysR_substrate"/>
    <property type="match status" value="1"/>
</dbReference>
<dbReference type="CDD" id="cd08432">
    <property type="entry name" value="PBP2_GcdR_TrpI_HvrB_AmpR_like"/>
    <property type="match status" value="1"/>
</dbReference>
<dbReference type="Proteomes" id="UP000282957">
    <property type="component" value="Unassembled WGS sequence"/>
</dbReference>
<keyword evidence="3" id="KW-0238">DNA-binding</keyword>
<dbReference type="GO" id="GO:0006351">
    <property type="term" value="P:DNA-templated transcription"/>
    <property type="evidence" value="ECO:0007669"/>
    <property type="project" value="TreeGrafter"/>
</dbReference>
<dbReference type="AlphaFoldDB" id="A0A437MMH1"/>
<comment type="similarity">
    <text evidence="1">Belongs to the LysR transcriptional regulatory family.</text>
</comment>
<dbReference type="Gene3D" id="3.40.190.10">
    <property type="entry name" value="Periplasmic binding protein-like II"/>
    <property type="match status" value="2"/>
</dbReference>
<feature type="domain" description="HTH lysR-type" evidence="5">
    <location>
        <begin position="110"/>
        <end position="167"/>
    </location>
</feature>
<dbReference type="PANTHER" id="PTHR30537:SF74">
    <property type="entry name" value="HTH-TYPE TRANSCRIPTIONAL REGULATOR TRPI"/>
    <property type="match status" value="1"/>
</dbReference>
<dbReference type="SUPFAM" id="SSF53850">
    <property type="entry name" value="Periplasmic binding protein-like II"/>
    <property type="match status" value="1"/>
</dbReference>
<evidence type="ECO:0000256" key="4">
    <source>
        <dbReference type="ARBA" id="ARBA00023163"/>
    </source>
</evidence>
<evidence type="ECO:0000313" key="7">
    <source>
        <dbReference type="Proteomes" id="UP000282957"/>
    </source>
</evidence>
<dbReference type="GO" id="GO:0043565">
    <property type="term" value="F:sequence-specific DNA binding"/>
    <property type="evidence" value="ECO:0007669"/>
    <property type="project" value="TreeGrafter"/>
</dbReference>
<dbReference type="SUPFAM" id="SSF46785">
    <property type="entry name" value="Winged helix' DNA-binding domain"/>
    <property type="match status" value="1"/>
</dbReference>
<evidence type="ECO:0000256" key="2">
    <source>
        <dbReference type="ARBA" id="ARBA00023015"/>
    </source>
</evidence>
<name>A0A437MMH1_9PROT</name>
<accession>A0A437MMH1</accession>
<evidence type="ECO:0000313" key="6">
    <source>
        <dbReference type="EMBL" id="RVT98857.1"/>
    </source>
</evidence>
<reference evidence="6 7" key="1">
    <citation type="submission" date="2019-01" db="EMBL/GenBank/DDBJ databases">
        <authorList>
            <person name="Chen W.-M."/>
        </authorList>
    </citation>
    <scope>NUCLEOTIDE SEQUENCE [LARGE SCALE GENOMIC DNA]</scope>
    <source>
        <strain evidence="6 7">CCP-6</strain>
    </source>
</reference>
<dbReference type="InterPro" id="IPR036388">
    <property type="entry name" value="WH-like_DNA-bd_sf"/>
</dbReference>
<evidence type="ECO:0000256" key="3">
    <source>
        <dbReference type="ARBA" id="ARBA00023125"/>
    </source>
</evidence>
<comment type="caution">
    <text evidence="6">The sequence shown here is derived from an EMBL/GenBank/DDBJ whole genome shotgun (WGS) entry which is preliminary data.</text>
</comment>
<dbReference type="PROSITE" id="PS50931">
    <property type="entry name" value="HTH_LYSR"/>
    <property type="match status" value="1"/>
</dbReference>
<dbReference type="PANTHER" id="PTHR30537">
    <property type="entry name" value="HTH-TYPE TRANSCRIPTIONAL REGULATOR"/>
    <property type="match status" value="1"/>
</dbReference>
<gene>
    <name evidence="6" type="ORF">EOD42_01720</name>
</gene>
<keyword evidence="2" id="KW-0805">Transcription regulation</keyword>
<protein>
    <submittedName>
        <fullName evidence="6">LysR family transcriptional regulator</fullName>
    </submittedName>
</protein>
<organism evidence="6 7">
    <name type="scientific">Rhodovarius crocodyli</name>
    <dbReference type="NCBI Taxonomy" id="1979269"/>
    <lineage>
        <taxon>Bacteria</taxon>
        <taxon>Pseudomonadati</taxon>
        <taxon>Pseudomonadota</taxon>
        <taxon>Alphaproteobacteria</taxon>
        <taxon>Acetobacterales</taxon>
        <taxon>Roseomonadaceae</taxon>
        <taxon>Rhodovarius</taxon>
    </lineage>
</organism>